<feature type="region of interest" description="Disordered" evidence="1">
    <location>
        <begin position="278"/>
        <end position="330"/>
    </location>
</feature>
<proteinExistence type="predicted"/>
<accession>A0AAV0B3L6</accession>
<reference evidence="2" key="1">
    <citation type="submission" date="2022-06" db="EMBL/GenBank/DDBJ databases">
        <authorList>
            <consortium name="SYNGENTA / RWTH Aachen University"/>
        </authorList>
    </citation>
    <scope>NUCLEOTIDE SEQUENCE</scope>
</reference>
<feature type="non-terminal residue" evidence="2">
    <location>
        <position position="1"/>
    </location>
</feature>
<feature type="region of interest" description="Disordered" evidence="1">
    <location>
        <begin position="127"/>
        <end position="151"/>
    </location>
</feature>
<organism evidence="2 3">
    <name type="scientific">Phakopsora pachyrhizi</name>
    <name type="common">Asian soybean rust disease fungus</name>
    <dbReference type="NCBI Taxonomy" id="170000"/>
    <lineage>
        <taxon>Eukaryota</taxon>
        <taxon>Fungi</taxon>
        <taxon>Dikarya</taxon>
        <taxon>Basidiomycota</taxon>
        <taxon>Pucciniomycotina</taxon>
        <taxon>Pucciniomycetes</taxon>
        <taxon>Pucciniales</taxon>
        <taxon>Phakopsoraceae</taxon>
        <taxon>Phakopsora</taxon>
    </lineage>
</organism>
<feature type="region of interest" description="Disordered" evidence="1">
    <location>
        <begin position="69"/>
        <end position="90"/>
    </location>
</feature>
<protein>
    <submittedName>
        <fullName evidence="2">Expressed protein</fullName>
    </submittedName>
</protein>
<dbReference type="EMBL" id="CALTRL010002935">
    <property type="protein sequence ID" value="CAH7677152.1"/>
    <property type="molecule type" value="Genomic_DNA"/>
</dbReference>
<feature type="compositionally biased region" description="Low complexity" evidence="1">
    <location>
        <begin position="78"/>
        <end position="90"/>
    </location>
</feature>
<dbReference type="PANTHER" id="PTHR48209">
    <property type="entry name" value="AGL056WP"/>
    <property type="match status" value="1"/>
</dbReference>
<dbReference type="AlphaFoldDB" id="A0AAV0B3L6"/>
<evidence type="ECO:0000256" key="1">
    <source>
        <dbReference type="SAM" id="MobiDB-lite"/>
    </source>
</evidence>
<keyword evidence="3" id="KW-1185">Reference proteome</keyword>
<dbReference type="Proteomes" id="UP001153365">
    <property type="component" value="Unassembled WGS sequence"/>
</dbReference>
<gene>
    <name evidence="2" type="ORF">PPACK8108_LOCUS12291</name>
</gene>
<sequence length="542" mass="61832">MPRSQIQRVIRGYKKTNRKTIELLQTFISRDSDSMDQLRSREGVRLLTDSVLPILKRILESISETISEQERSATTIRSSGQSQPSSSSSSSSKVLLIDELLKELAHPVKELNRSVKLLSCSKASLSEPEKGHKEKSKMTEKSNGKDEVDDDDCNRERFMMSMSRYKQLALGRRLVSMVEFFDQVLSMCASHQNRTGSLEELDKFLFYAQFIFYASNCDSSINWIVNWLTRSDLQVFQHKARLEVNLIEDAIERIECFVNGSSTTQIFMSLPHPPELFVPDLGDSDDPFEESIGSEKDDDEDEDREEDSDDSSNDSSNDEEDDDESSEDSDDVHDLFQAMFGENNMMGLEEFGTLIGFASQFNQDAHNSQDEDEAFFAQDGGDDDDDESENDDMMSRGRALNASEIRRARLGVEIFKFTRQMIDRVSRADRYRLSCLKDLSTDELRELGYYTCLVTKCIPGLAFGLTYYAHQVSKIKEVIKMLLRYLQNMTDVLKSSKMVVSNDLELNIGTIGGRADQNYDDLDWINCWNDQFRAVGESLLSL</sequence>
<dbReference type="PANTHER" id="PTHR48209:SF2">
    <property type="entry name" value="FI24008P1"/>
    <property type="match status" value="1"/>
</dbReference>
<feature type="compositionally biased region" description="Basic and acidic residues" evidence="1">
    <location>
        <begin position="127"/>
        <end position="146"/>
    </location>
</feature>
<evidence type="ECO:0000313" key="2">
    <source>
        <dbReference type="EMBL" id="CAH7677152.1"/>
    </source>
</evidence>
<name>A0AAV0B3L6_PHAPC</name>
<feature type="non-terminal residue" evidence="2">
    <location>
        <position position="542"/>
    </location>
</feature>
<evidence type="ECO:0000313" key="3">
    <source>
        <dbReference type="Proteomes" id="UP001153365"/>
    </source>
</evidence>
<comment type="caution">
    <text evidence="2">The sequence shown here is derived from an EMBL/GenBank/DDBJ whole genome shotgun (WGS) entry which is preliminary data.</text>
</comment>
<feature type="compositionally biased region" description="Acidic residues" evidence="1">
    <location>
        <begin position="296"/>
        <end position="330"/>
    </location>
</feature>